<reference evidence="1" key="1">
    <citation type="submission" date="2021-03" db="EMBL/GenBank/DDBJ databases">
        <title>Molecular epidemiology and mechanisms of colistin and carbapenem resistance in Enterobacteriaceae from clinical isolates, the environment and porcine samples in Pretoria, South Africa.</title>
        <authorList>
            <person name="Bogoshi D."/>
            <person name="Mbelle N.M."/>
            <person name="Naidoo V."/>
            <person name="Osei Sekyere J."/>
        </authorList>
    </citation>
    <scope>NUCLEOTIDE SEQUENCE</scope>
    <source>
        <strain evidence="1">C027</strain>
    </source>
</reference>
<evidence type="ECO:0000313" key="1">
    <source>
        <dbReference type="EMBL" id="MBO1997359.1"/>
    </source>
</evidence>
<dbReference type="InterPro" id="IPR021221">
    <property type="entry name" value="Fil"/>
</dbReference>
<accession>A0A939NI96</accession>
<comment type="caution">
    <text evidence="1">The sequence shown here is derived from an EMBL/GenBank/DDBJ whole genome shotgun (WGS) entry which is preliminary data.</text>
</comment>
<dbReference type="Pfam" id="PF10893">
    <property type="entry name" value="Phage_186_Fil"/>
    <property type="match status" value="1"/>
</dbReference>
<sequence>MLMPTKEPSFASLLVKQSPAMHYGHGWITGEDGKRWHPCHSQVELLSELTTRKRRKSKCMRQKVKWFISFVTEGELFST</sequence>
<organism evidence="1 2">
    <name type="scientific">Klebsiella pneumoniae</name>
    <dbReference type="NCBI Taxonomy" id="573"/>
    <lineage>
        <taxon>Bacteria</taxon>
        <taxon>Pseudomonadati</taxon>
        <taxon>Pseudomonadota</taxon>
        <taxon>Gammaproteobacteria</taxon>
        <taxon>Enterobacterales</taxon>
        <taxon>Enterobacteriaceae</taxon>
        <taxon>Klebsiella/Raoultella group</taxon>
        <taxon>Klebsiella</taxon>
        <taxon>Klebsiella pneumoniae complex</taxon>
    </lineage>
</organism>
<dbReference type="Proteomes" id="UP000664002">
    <property type="component" value="Unassembled WGS sequence"/>
</dbReference>
<gene>
    <name evidence="1" type="ORF">J4730_10390</name>
</gene>
<proteinExistence type="predicted"/>
<name>A0A939NI96_KLEPN</name>
<dbReference type="AlphaFoldDB" id="A0A939NI96"/>
<protein>
    <submittedName>
        <fullName evidence="1">DUF2724 domain-containing protein</fullName>
    </submittedName>
</protein>
<dbReference type="EMBL" id="JAGETM010000005">
    <property type="protein sequence ID" value="MBO1997359.1"/>
    <property type="molecule type" value="Genomic_DNA"/>
</dbReference>
<evidence type="ECO:0000313" key="2">
    <source>
        <dbReference type="Proteomes" id="UP000664002"/>
    </source>
</evidence>